<organism evidence="5 6">
    <name type="scientific">Zophobas morio</name>
    <dbReference type="NCBI Taxonomy" id="2755281"/>
    <lineage>
        <taxon>Eukaryota</taxon>
        <taxon>Metazoa</taxon>
        <taxon>Ecdysozoa</taxon>
        <taxon>Arthropoda</taxon>
        <taxon>Hexapoda</taxon>
        <taxon>Insecta</taxon>
        <taxon>Pterygota</taxon>
        <taxon>Neoptera</taxon>
        <taxon>Endopterygota</taxon>
        <taxon>Coleoptera</taxon>
        <taxon>Polyphaga</taxon>
        <taxon>Cucujiformia</taxon>
        <taxon>Tenebrionidae</taxon>
        <taxon>Zophobas</taxon>
    </lineage>
</organism>
<dbReference type="GO" id="GO:0008270">
    <property type="term" value="F:zinc ion binding"/>
    <property type="evidence" value="ECO:0007669"/>
    <property type="project" value="UniProtKB-KW"/>
</dbReference>
<evidence type="ECO:0000259" key="4">
    <source>
        <dbReference type="PROSITE" id="PS50158"/>
    </source>
</evidence>
<feature type="compositionally biased region" description="Basic and acidic residues" evidence="3">
    <location>
        <begin position="42"/>
        <end position="70"/>
    </location>
</feature>
<feature type="compositionally biased region" description="Basic and acidic residues" evidence="3">
    <location>
        <begin position="95"/>
        <end position="127"/>
    </location>
</feature>
<dbReference type="SUPFAM" id="SSF57756">
    <property type="entry name" value="Retrovirus zinc finger-like domains"/>
    <property type="match status" value="1"/>
</dbReference>
<dbReference type="EMBL" id="JALNTZ010003665">
    <property type="protein sequence ID" value="KAJ3616294.1"/>
    <property type="molecule type" value="Genomic_DNA"/>
</dbReference>
<evidence type="ECO:0000256" key="3">
    <source>
        <dbReference type="SAM" id="MobiDB-lite"/>
    </source>
</evidence>
<evidence type="ECO:0000256" key="1">
    <source>
        <dbReference type="PROSITE-ProRule" id="PRU00047"/>
    </source>
</evidence>
<reference evidence="5" key="1">
    <citation type="journal article" date="2023" name="G3 (Bethesda)">
        <title>Whole genome assemblies of Zophobas morio and Tenebrio molitor.</title>
        <authorList>
            <person name="Kaur S."/>
            <person name="Stinson S.A."/>
            <person name="diCenzo G.C."/>
        </authorList>
    </citation>
    <scope>NUCLEOTIDE SEQUENCE</scope>
    <source>
        <strain evidence="5">QUZm001</strain>
    </source>
</reference>
<dbReference type="PROSITE" id="PS50158">
    <property type="entry name" value="ZF_CCHC"/>
    <property type="match status" value="2"/>
</dbReference>
<feature type="region of interest" description="Disordered" evidence="3">
    <location>
        <begin position="1"/>
        <end position="127"/>
    </location>
</feature>
<dbReference type="InterPro" id="IPR001878">
    <property type="entry name" value="Znf_CCHC"/>
</dbReference>
<keyword evidence="1" id="KW-0862">Zinc</keyword>
<sequence length="672" mass="78100">MGPLPRGDSDRYPRRGNKMDKLKQTKNKDEGKEDESFSSSTNDKKETSKDEDPFKRRESLSRTPPEKEGQKVSSLRTNWEPWGLGRPRANTNGSDTEKGAKRKATESPENKEHKIGRDANLLKRRHAEAEERLSKELEVLGNFIQENRNVHVPVKKSIEIIQRSYKKLIEIIRVKEEEEDEKGKEWQKKIDTLKGTVKHIEEESKITKKKLDEKIAAVHEEKERLMEKLRKAEKIAERGVQKMNVTKQEILEADNREKFDKIKNNAWEQNAFENVEVVVGNPLSETKSECMLVIAEPGDPDMNRSIQKMFRDRYPEMTEMRNNFEIIENVVKTRNIENKDEVRETTRKIIKIKTIDTKDDLWDLLEKVREYTKEEKIENIVTHKIAEIEGEELRKMMQCIFMETQTKIKMYVPKSLQAETGKRQFKATNSYAIVVEKKGVDYNTLLKEVKATLAEKEDRKAIRTVRSTRDGKMLIITDKDQEKEQNIRKTIIENIEEANVRQITNINRNKKTLFIRNLDATTNKEEVKQAIRRELGDRGEVEMKVGEVRPTRNNTQTITITIDKDSAETLIRKEFVMIGIVKGKIEERMQMTRCYRCWGYGHAASECLEEIDRRNTCYKCGKEGHQAGQCNNEAKCPLCEKEGHTAGSSACKIFRIALKEAKRSAEAPQKLN</sequence>
<dbReference type="GO" id="GO:0003676">
    <property type="term" value="F:nucleic acid binding"/>
    <property type="evidence" value="ECO:0007669"/>
    <property type="project" value="InterPro"/>
</dbReference>
<dbReference type="Proteomes" id="UP001168821">
    <property type="component" value="Unassembled WGS sequence"/>
</dbReference>
<keyword evidence="1" id="KW-0479">Metal-binding</keyword>
<feature type="compositionally biased region" description="Basic and acidic residues" evidence="3">
    <location>
        <begin position="7"/>
        <end position="35"/>
    </location>
</feature>
<feature type="domain" description="CCHC-type" evidence="4">
    <location>
        <begin position="593"/>
        <end position="607"/>
    </location>
</feature>
<proteinExistence type="predicted"/>
<name>A0AA38HIQ7_9CUCU</name>
<gene>
    <name evidence="5" type="ORF">Zmor_011944</name>
</gene>
<protein>
    <recommendedName>
        <fullName evidence="4">CCHC-type domain-containing protein</fullName>
    </recommendedName>
</protein>
<evidence type="ECO:0000313" key="6">
    <source>
        <dbReference type="Proteomes" id="UP001168821"/>
    </source>
</evidence>
<accession>A0AA38HIQ7</accession>
<keyword evidence="1" id="KW-0863">Zinc-finger</keyword>
<dbReference type="Gene3D" id="4.10.60.10">
    <property type="entry name" value="Zinc finger, CCHC-type"/>
    <property type="match status" value="1"/>
</dbReference>
<evidence type="ECO:0000256" key="2">
    <source>
        <dbReference type="SAM" id="Coils"/>
    </source>
</evidence>
<feature type="domain" description="CCHC-type" evidence="4">
    <location>
        <begin position="617"/>
        <end position="630"/>
    </location>
</feature>
<comment type="caution">
    <text evidence="5">The sequence shown here is derived from an EMBL/GenBank/DDBJ whole genome shotgun (WGS) entry which is preliminary data.</text>
</comment>
<dbReference type="InterPro" id="IPR036875">
    <property type="entry name" value="Znf_CCHC_sf"/>
</dbReference>
<dbReference type="SMART" id="SM00343">
    <property type="entry name" value="ZnF_C2HC"/>
    <property type="match status" value="3"/>
</dbReference>
<evidence type="ECO:0000313" key="5">
    <source>
        <dbReference type="EMBL" id="KAJ3616294.1"/>
    </source>
</evidence>
<keyword evidence="2" id="KW-0175">Coiled coil</keyword>
<feature type="coiled-coil region" evidence="2">
    <location>
        <begin position="208"/>
        <end position="242"/>
    </location>
</feature>
<dbReference type="AlphaFoldDB" id="A0AA38HIQ7"/>
<keyword evidence="6" id="KW-1185">Reference proteome</keyword>